<feature type="transmembrane region" description="Helical" evidence="14">
    <location>
        <begin position="283"/>
        <end position="303"/>
    </location>
</feature>
<dbReference type="PROSITE" id="PS00456">
    <property type="entry name" value="NA_SOLUT_SYMP_1"/>
    <property type="match status" value="1"/>
</dbReference>
<evidence type="ECO:0000256" key="14">
    <source>
        <dbReference type="SAM" id="Phobius"/>
    </source>
</evidence>
<dbReference type="EMBL" id="SLUN01000050">
    <property type="protein sequence ID" value="TCL56450.1"/>
    <property type="molecule type" value="Genomic_DNA"/>
</dbReference>
<feature type="transmembrane region" description="Helical" evidence="14">
    <location>
        <begin position="437"/>
        <end position="456"/>
    </location>
</feature>
<dbReference type="GO" id="GO:0005886">
    <property type="term" value="C:plasma membrane"/>
    <property type="evidence" value="ECO:0007669"/>
    <property type="project" value="UniProtKB-SubCell"/>
</dbReference>
<evidence type="ECO:0000256" key="10">
    <source>
        <dbReference type="ARBA" id="ARBA00023136"/>
    </source>
</evidence>
<evidence type="ECO:0000256" key="6">
    <source>
        <dbReference type="ARBA" id="ARBA00022847"/>
    </source>
</evidence>
<keyword evidence="3" id="KW-0813">Transport</keyword>
<accession>A0A4R1QXX8</accession>
<evidence type="ECO:0000256" key="3">
    <source>
        <dbReference type="ARBA" id="ARBA00022448"/>
    </source>
</evidence>
<gene>
    <name evidence="15" type="ORF">EDC14_10503</name>
</gene>
<dbReference type="PANTHER" id="PTHR48086">
    <property type="entry name" value="SODIUM/PROLINE SYMPORTER-RELATED"/>
    <property type="match status" value="1"/>
</dbReference>
<evidence type="ECO:0000256" key="12">
    <source>
        <dbReference type="ARBA" id="ARBA00033708"/>
    </source>
</evidence>
<dbReference type="AlphaFoldDB" id="A0A4R1QXX8"/>
<dbReference type="Proteomes" id="UP000295008">
    <property type="component" value="Unassembled WGS sequence"/>
</dbReference>
<keyword evidence="16" id="KW-1185">Reference proteome</keyword>
<evidence type="ECO:0000256" key="7">
    <source>
        <dbReference type="ARBA" id="ARBA00022989"/>
    </source>
</evidence>
<organism evidence="15 16">
    <name type="scientific">Hydrogenispora ethanolica</name>
    <dbReference type="NCBI Taxonomy" id="1082276"/>
    <lineage>
        <taxon>Bacteria</taxon>
        <taxon>Bacillati</taxon>
        <taxon>Bacillota</taxon>
        <taxon>Hydrogenispora</taxon>
    </lineage>
</organism>
<feature type="transmembrane region" description="Helical" evidence="14">
    <location>
        <begin position="378"/>
        <end position="396"/>
    </location>
</feature>
<proteinExistence type="inferred from homology"/>
<sequence>MNVGQMEGMDYVTLSLFFLIIIGIGIWSKRSIKSSEDFYVGGGKIPWWLSGVSHHVSGYSGVVFVGYAGIAYMQGTSIYFWWAVNIALATALGAVTLAPRWPRLRRALGIQSPTEYLQIRYNAASQQIVAISGVVVKLLDVGAKWASLGILLHGFTGLPIWLGIIIGSLASMIYVSIGGLIADLLTDLVQFAVNLLAGLILFFSVLNHLGEYGLSLTTMFNALPQTNVTMFNAGRGQGSLSWTLLYFFVIFFSYNGGTWNLAARFISTQDDRQARKAAFLSSLLYLIWPLVLFFPMWCGPIIFPGWTQTQAEASLYASLAGKFLPVGLVGLVLAAMFAQTMSMCNSDMNTISAVITRDILPKIKPSLSNLGASESLKLARTTTIAFTVGTVIIGLMREQFGGVTGIILTWFAALLGPTAIPLLFGLLPSFKYCDSKAAIASMIGGLAVFALTKMGLQLETDLALIAPLLTSFVIFCLVGLYNRYIAKMEVAPQVQELMIKLGSTK</sequence>
<dbReference type="PROSITE" id="PS50283">
    <property type="entry name" value="NA_SOLUT_SYMP_3"/>
    <property type="match status" value="1"/>
</dbReference>
<keyword evidence="10 14" id="KW-0472">Membrane</keyword>
<comment type="similarity">
    <text evidence="2 13">Belongs to the sodium:solute symporter (SSF) (TC 2.A.21) family.</text>
</comment>
<keyword evidence="7 14" id="KW-1133">Transmembrane helix</keyword>
<dbReference type="GO" id="GO:0046942">
    <property type="term" value="P:carboxylic acid transport"/>
    <property type="evidence" value="ECO:0007669"/>
    <property type="project" value="UniProtKB-ARBA"/>
</dbReference>
<dbReference type="PANTHER" id="PTHR48086:SF3">
    <property type="entry name" value="SODIUM_PROLINE SYMPORTER"/>
    <property type="match status" value="1"/>
</dbReference>
<evidence type="ECO:0000256" key="11">
    <source>
        <dbReference type="ARBA" id="ARBA00023201"/>
    </source>
</evidence>
<evidence type="ECO:0000256" key="5">
    <source>
        <dbReference type="ARBA" id="ARBA00022692"/>
    </source>
</evidence>
<dbReference type="GO" id="GO:0006814">
    <property type="term" value="P:sodium ion transport"/>
    <property type="evidence" value="ECO:0007669"/>
    <property type="project" value="UniProtKB-KW"/>
</dbReference>
<evidence type="ECO:0000313" key="15">
    <source>
        <dbReference type="EMBL" id="TCL56450.1"/>
    </source>
</evidence>
<comment type="caution">
    <text evidence="15">The sequence shown here is derived from an EMBL/GenBank/DDBJ whole genome shotgun (WGS) entry which is preliminary data.</text>
</comment>
<keyword evidence="11" id="KW-0739">Sodium transport</keyword>
<dbReference type="GO" id="GO:0015293">
    <property type="term" value="F:symporter activity"/>
    <property type="evidence" value="ECO:0007669"/>
    <property type="project" value="UniProtKB-KW"/>
</dbReference>
<dbReference type="Pfam" id="PF00474">
    <property type="entry name" value="SSF"/>
    <property type="match status" value="1"/>
</dbReference>
<dbReference type="InterPro" id="IPR038377">
    <property type="entry name" value="Na/Glc_symporter_sf"/>
</dbReference>
<dbReference type="CDD" id="cd11477">
    <property type="entry name" value="SLC5sbd_u1"/>
    <property type="match status" value="1"/>
</dbReference>
<comment type="catalytic activity">
    <reaction evidence="12">
        <text>L-proline(in) + Na(+)(in) = L-proline(out) + Na(+)(out)</text>
        <dbReference type="Rhea" id="RHEA:28967"/>
        <dbReference type="ChEBI" id="CHEBI:29101"/>
        <dbReference type="ChEBI" id="CHEBI:60039"/>
    </reaction>
</comment>
<reference evidence="15 16" key="1">
    <citation type="submission" date="2019-03" db="EMBL/GenBank/DDBJ databases">
        <title>Genomic Encyclopedia of Type Strains, Phase IV (KMG-IV): sequencing the most valuable type-strain genomes for metagenomic binning, comparative biology and taxonomic classification.</title>
        <authorList>
            <person name="Goeker M."/>
        </authorList>
    </citation>
    <scope>NUCLEOTIDE SEQUENCE [LARGE SCALE GENOMIC DNA]</scope>
    <source>
        <strain evidence="15 16">LX-B</strain>
    </source>
</reference>
<evidence type="ECO:0000256" key="4">
    <source>
        <dbReference type="ARBA" id="ARBA00022475"/>
    </source>
</evidence>
<feature type="transmembrane region" description="Helical" evidence="14">
    <location>
        <begin position="48"/>
        <end position="73"/>
    </location>
</feature>
<comment type="subcellular location">
    <subcellularLocation>
        <location evidence="1">Cell membrane</location>
        <topology evidence="1">Multi-pass membrane protein</topology>
    </subcellularLocation>
</comment>
<keyword evidence="9" id="KW-0406">Ion transport</keyword>
<feature type="transmembrane region" description="Helical" evidence="14">
    <location>
        <begin position="159"/>
        <end position="181"/>
    </location>
</feature>
<evidence type="ECO:0000256" key="8">
    <source>
        <dbReference type="ARBA" id="ARBA00023053"/>
    </source>
</evidence>
<keyword evidence="4" id="KW-1003">Cell membrane</keyword>
<dbReference type="InterPro" id="IPR001734">
    <property type="entry name" value="Na/solute_symporter"/>
</dbReference>
<dbReference type="OrthoDB" id="9810181at2"/>
<feature type="transmembrane region" description="Helical" evidence="14">
    <location>
        <begin position="402"/>
        <end position="425"/>
    </location>
</feature>
<dbReference type="InterPro" id="IPR018212">
    <property type="entry name" value="Na/solute_symporter_CS"/>
</dbReference>
<dbReference type="RefSeq" id="WP_132017373.1">
    <property type="nucleotide sequence ID" value="NZ_SLUN01000050.1"/>
</dbReference>
<feature type="transmembrane region" description="Helical" evidence="14">
    <location>
        <begin position="240"/>
        <end position="262"/>
    </location>
</feature>
<keyword evidence="6" id="KW-0769">Symport</keyword>
<evidence type="ECO:0000256" key="13">
    <source>
        <dbReference type="RuleBase" id="RU362091"/>
    </source>
</evidence>
<feature type="transmembrane region" description="Helical" evidence="14">
    <location>
        <begin position="79"/>
        <end position="98"/>
    </location>
</feature>
<protein>
    <submittedName>
        <fullName evidence="15">SSS family transporter</fullName>
    </submittedName>
</protein>
<keyword evidence="8" id="KW-0915">Sodium</keyword>
<evidence type="ECO:0000256" key="2">
    <source>
        <dbReference type="ARBA" id="ARBA00006434"/>
    </source>
</evidence>
<feature type="transmembrane region" description="Helical" evidence="14">
    <location>
        <begin position="12"/>
        <end position="28"/>
    </location>
</feature>
<feature type="transmembrane region" description="Helical" evidence="14">
    <location>
        <begin position="188"/>
        <end position="209"/>
    </location>
</feature>
<name>A0A4R1QXX8_HYDET</name>
<evidence type="ECO:0000256" key="1">
    <source>
        <dbReference type="ARBA" id="ARBA00004651"/>
    </source>
</evidence>
<dbReference type="Gene3D" id="1.20.1730.10">
    <property type="entry name" value="Sodium/glucose cotransporter"/>
    <property type="match status" value="1"/>
</dbReference>
<evidence type="ECO:0000256" key="9">
    <source>
        <dbReference type="ARBA" id="ARBA00023065"/>
    </source>
</evidence>
<dbReference type="InterPro" id="IPR050277">
    <property type="entry name" value="Sodium:Solute_Symporter"/>
</dbReference>
<feature type="transmembrane region" description="Helical" evidence="14">
    <location>
        <begin position="462"/>
        <end position="481"/>
    </location>
</feature>
<keyword evidence="5 14" id="KW-0812">Transmembrane</keyword>
<feature type="transmembrane region" description="Helical" evidence="14">
    <location>
        <begin position="315"/>
        <end position="338"/>
    </location>
</feature>
<evidence type="ECO:0000313" key="16">
    <source>
        <dbReference type="Proteomes" id="UP000295008"/>
    </source>
</evidence>